<dbReference type="Proteomes" id="UP000265566">
    <property type="component" value="Chromosome 2"/>
</dbReference>
<dbReference type="InterPro" id="IPR042197">
    <property type="entry name" value="Apaf_helical"/>
</dbReference>
<keyword evidence="6" id="KW-0175">Coiled coil</keyword>
<dbReference type="InterPro" id="IPR002182">
    <property type="entry name" value="NB-ARC"/>
</dbReference>
<dbReference type="InterPro" id="IPR055414">
    <property type="entry name" value="LRR_R13L4/SHOC2-like"/>
</dbReference>
<name>A0A072VJZ9_MEDTR</name>
<dbReference type="InterPro" id="IPR032675">
    <property type="entry name" value="LRR_dom_sf"/>
</dbReference>
<reference evidence="10" key="4">
    <citation type="journal article" date="2018" name="Nat. Plants">
        <title>Whole-genome landscape of Medicago truncatula symbiotic genes.</title>
        <authorList>
            <person name="Pecrix Y."/>
            <person name="Gamas P."/>
            <person name="Carrere S."/>
        </authorList>
    </citation>
    <scope>NUCLEOTIDE SEQUENCE</scope>
    <source>
        <tissue evidence="10">Leaves</tissue>
    </source>
</reference>
<dbReference type="SUPFAM" id="SSF52540">
    <property type="entry name" value="P-loop containing nucleoside triphosphate hydrolases"/>
    <property type="match status" value="1"/>
</dbReference>
<dbReference type="EnsemblPlants" id="KEH38455">
    <property type="protein sequence ID" value="KEH38455"/>
    <property type="gene ID" value="MTR_2g072110"/>
</dbReference>
<keyword evidence="4" id="KW-0611">Plant defense</keyword>
<proteinExistence type="inferred from homology"/>
<dbReference type="PANTHER" id="PTHR33463">
    <property type="entry name" value="NB-ARC DOMAIN-CONTAINING PROTEIN-RELATED"/>
    <property type="match status" value="1"/>
</dbReference>
<keyword evidence="7" id="KW-1133">Transmembrane helix</keyword>
<comment type="similarity">
    <text evidence="1">Belongs to the disease resistance NB-LRR family.</text>
</comment>
<feature type="domain" description="AAA+ ATPase" evidence="8">
    <location>
        <begin position="171"/>
        <end position="302"/>
    </location>
</feature>
<feature type="transmembrane region" description="Helical" evidence="7">
    <location>
        <begin position="399"/>
        <end position="422"/>
    </location>
</feature>
<dbReference type="OrthoDB" id="1407888at2759"/>
<dbReference type="EMBL" id="CM001218">
    <property type="protein sequence ID" value="KEH38455.1"/>
    <property type="molecule type" value="Genomic_DNA"/>
</dbReference>
<reference evidence="9 12" key="2">
    <citation type="journal article" date="2014" name="BMC Genomics">
        <title>An improved genome release (version Mt4.0) for the model legume Medicago truncatula.</title>
        <authorList>
            <person name="Tang H."/>
            <person name="Krishnakumar V."/>
            <person name="Bidwell S."/>
            <person name="Rosen B."/>
            <person name="Chan A."/>
            <person name="Zhou S."/>
            <person name="Gentzbittel L."/>
            <person name="Childs K.L."/>
            <person name="Yandell M."/>
            <person name="Gundlach H."/>
            <person name="Mayer K.F."/>
            <person name="Schwartz D.C."/>
            <person name="Town C.D."/>
        </authorList>
    </citation>
    <scope>GENOME REANNOTATION</scope>
    <source>
        <strain evidence="9">A17</strain>
        <strain evidence="11 12">cv. Jemalong A17</strain>
    </source>
</reference>
<keyword evidence="3" id="KW-0547">Nucleotide-binding</keyword>
<dbReference type="Gene3D" id="3.80.10.10">
    <property type="entry name" value="Ribonuclease Inhibitor"/>
    <property type="match status" value="3"/>
</dbReference>
<dbReference type="GO" id="GO:0016787">
    <property type="term" value="F:hydrolase activity"/>
    <property type="evidence" value="ECO:0007669"/>
    <property type="project" value="UniProtKB-KW"/>
</dbReference>
<gene>
    <name evidence="11" type="primary">25487113</name>
    <name evidence="9" type="ordered locus">MTR_2g072110</name>
    <name evidence="10" type="ORF">MtrunA17_Chr2g0313541</name>
</gene>
<organism evidence="9 12">
    <name type="scientific">Medicago truncatula</name>
    <name type="common">Barrel medic</name>
    <name type="synonym">Medicago tribuloides</name>
    <dbReference type="NCBI Taxonomy" id="3880"/>
    <lineage>
        <taxon>Eukaryota</taxon>
        <taxon>Viridiplantae</taxon>
        <taxon>Streptophyta</taxon>
        <taxon>Embryophyta</taxon>
        <taxon>Tracheophyta</taxon>
        <taxon>Spermatophyta</taxon>
        <taxon>Magnoliopsida</taxon>
        <taxon>eudicotyledons</taxon>
        <taxon>Gunneridae</taxon>
        <taxon>Pentapetalae</taxon>
        <taxon>rosids</taxon>
        <taxon>fabids</taxon>
        <taxon>Fabales</taxon>
        <taxon>Fabaceae</taxon>
        <taxon>Papilionoideae</taxon>
        <taxon>50 kb inversion clade</taxon>
        <taxon>NPAAA clade</taxon>
        <taxon>Hologalegina</taxon>
        <taxon>IRL clade</taxon>
        <taxon>Trifolieae</taxon>
        <taxon>Medicago</taxon>
    </lineage>
</organism>
<evidence type="ECO:0000313" key="11">
    <source>
        <dbReference type="EnsemblPlants" id="KEH38455"/>
    </source>
</evidence>
<dbReference type="Proteomes" id="UP000002051">
    <property type="component" value="Chromosome 2"/>
</dbReference>
<keyword evidence="2" id="KW-0677">Repeat</keyword>
<dbReference type="Pfam" id="PF23598">
    <property type="entry name" value="LRR_14"/>
    <property type="match status" value="1"/>
</dbReference>
<keyword evidence="5" id="KW-0067">ATP-binding</keyword>
<keyword evidence="12" id="KW-1185">Reference proteome</keyword>
<evidence type="ECO:0000313" key="12">
    <source>
        <dbReference type="Proteomes" id="UP000002051"/>
    </source>
</evidence>
<evidence type="ECO:0000256" key="3">
    <source>
        <dbReference type="ARBA" id="ARBA00022741"/>
    </source>
</evidence>
<protein>
    <submittedName>
        <fullName evidence="9">Disease resistance protein (CC-NBS-LRR class) family protein</fullName>
    </submittedName>
    <submittedName>
        <fullName evidence="10">Putative P-loop containing nucleoside triphosphate hydrolase, leucine-rich repeat domain, L</fullName>
    </submittedName>
</protein>
<dbReference type="KEGG" id="mtr:25487113"/>
<dbReference type="STRING" id="3880.A0A072VJZ9"/>
<dbReference type="EMBL" id="PSQE01000002">
    <property type="protein sequence ID" value="RHN74736.1"/>
    <property type="molecule type" value="Genomic_DNA"/>
</dbReference>
<dbReference type="Gene3D" id="3.40.50.300">
    <property type="entry name" value="P-loop containing nucleotide triphosphate hydrolases"/>
    <property type="match status" value="1"/>
</dbReference>
<dbReference type="InterPro" id="IPR027417">
    <property type="entry name" value="P-loop_NTPase"/>
</dbReference>
<keyword evidence="10" id="KW-0378">Hydrolase</keyword>
<dbReference type="SMART" id="SM00382">
    <property type="entry name" value="AAA"/>
    <property type="match status" value="1"/>
</dbReference>
<dbReference type="Pfam" id="PF23247">
    <property type="entry name" value="LRR_RPS2"/>
    <property type="match status" value="5"/>
</dbReference>
<dbReference type="Gramene" id="rna10844">
    <property type="protein sequence ID" value="RHN74736.1"/>
    <property type="gene ID" value="gene10844"/>
</dbReference>
<evidence type="ECO:0000259" key="8">
    <source>
        <dbReference type="SMART" id="SM00382"/>
    </source>
</evidence>
<dbReference type="InterPro" id="IPR003593">
    <property type="entry name" value="AAA+_ATPase"/>
</dbReference>
<dbReference type="InterPro" id="IPR057135">
    <property type="entry name" value="At4g27190-like_LRR"/>
</dbReference>
<dbReference type="Gene3D" id="1.10.8.430">
    <property type="entry name" value="Helical domain of apoptotic protease-activating factors"/>
    <property type="match status" value="1"/>
</dbReference>
<feature type="transmembrane region" description="Helical" evidence="7">
    <location>
        <begin position="6"/>
        <end position="28"/>
    </location>
</feature>
<evidence type="ECO:0000256" key="7">
    <source>
        <dbReference type="SAM" id="Phobius"/>
    </source>
</evidence>
<evidence type="ECO:0000256" key="6">
    <source>
        <dbReference type="SAM" id="Coils"/>
    </source>
</evidence>
<dbReference type="Pfam" id="PF00931">
    <property type="entry name" value="NB-ARC"/>
    <property type="match status" value="1"/>
</dbReference>
<evidence type="ECO:0000313" key="10">
    <source>
        <dbReference type="EMBL" id="RHN74736.1"/>
    </source>
</evidence>
<keyword evidence="7" id="KW-0812">Transmembrane</keyword>
<evidence type="ECO:0000256" key="5">
    <source>
        <dbReference type="ARBA" id="ARBA00022840"/>
    </source>
</evidence>
<dbReference type="GO" id="GO:0005524">
    <property type="term" value="F:ATP binding"/>
    <property type="evidence" value="ECO:0007669"/>
    <property type="project" value="UniProtKB-KW"/>
</dbReference>
<dbReference type="InterPro" id="IPR050905">
    <property type="entry name" value="Plant_NBS-LRR"/>
</dbReference>
<dbReference type="FunFam" id="3.40.50.300:FF:001091">
    <property type="entry name" value="Probable disease resistance protein At1g61300"/>
    <property type="match status" value="1"/>
</dbReference>
<accession>A0A072VJZ9</accession>
<dbReference type="PRINTS" id="PR00364">
    <property type="entry name" value="DISEASERSIST"/>
</dbReference>
<keyword evidence="7" id="KW-0472">Membrane</keyword>
<dbReference type="GO" id="GO:0006952">
    <property type="term" value="P:defense response"/>
    <property type="evidence" value="ECO:0007669"/>
    <property type="project" value="UniProtKB-KW"/>
</dbReference>
<evidence type="ECO:0000256" key="1">
    <source>
        <dbReference type="ARBA" id="ARBA00008894"/>
    </source>
</evidence>
<evidence type="ECO:0000256" key="2">
    <source>
        <dbReference type="ARBA" id="ARBA00022737"/>
    </source>
</evidence>
<feature type="coiled-coil region" evidence="6">
    <location>
        <begin position="33"/>
        <end position="74"/>
    </location>
</feature>
<dbReference type="ExpressionAtlas" id="A0A072VJZ9">
    <property type="expression patterns" value="differential"/>
</dbReference>
<sequence length="1549" mass="176731">MDVIIPVAATFVEYMFVPIGRQFGYILYYKRNLERMRTEVKNLEGSKDSVQHTVDEARRNGQEIENIVQNWLNKADSTLGKAKKLIESEGHAKAQCSMRHCPNLCTRHQLSRKNKKMSQEISEVLAQGKFDKISYRSASQVAVKPFSRGYGALDSSTSMLSEIMMALNNPNIFIIGVYGMAGVGKTTLVKELLWQAQNDGSYSAVVMATISGSPDVENIQGQISDALDLEFIKETKEGRARQLRERITKEKNIIVILDDIWGRLDLEEVGIPFGDDHKGCKLVVTSRDLNVLSCEMGTQKEFRLEVLHEDDSWKLFVKMTGDVVQEFNIKPIAVKVAKCCAGLPLLIVTVAKALRRKNVSAWKDALNELERFDQEGLHKKVYSTLELSYNCLESEELKLLFLFIGSFGLDYIYIGSMFLYYLGLGLFRHYHTLTDARIRFYKLINDLKASSLLLESEIDRVRLHDVVRDVAKSISSRTRPTYGVKRYTEVKQWPEMDQLRKCHQIIIPWSYIYKLPEKLECPELKLLLLHNIDDFLKVPDDFFSGMRELKVINLYGMILTPSPPPSLYLLTKLQTLVLSGCVLEDISIVAELKSLEILRLERSHIKELPKEIGQLTNLRMLNLANCSALRFIPAYLISSLTRLEELYMGNCFIPWDVSGSKNASLEELRNLLHLTTLDIMIQDASVLPRDLQVFEKLERYNIFVGDRWKWSLEWSGGASESSRILKLTDNRNSSILLDPGLNFLLNSAEDMCLAKIHCVRNFLYELNREGFLQLKHLCIQDSTELKYIVKSMGWVHAYPALPNLETLVLQNLINLEEICHGPLPIPSFTKLKSLEVKGCEKLKNLLRYSLVKNLPHLLEIKISDCKMITEIIVEQTSEADKEIDNIMFPKLCSLELEHLPSLISFCSVPLIAEGHKKCVENYDDKHCMDVALIDQKVGMPQLEILKLSNINSRKLWDDNLPGHSCIRNIKSLTIDKCGGIACAFSSSVAKELVNLEYLEISNCQMLEGIFISDGKLGSLSSSQISFSDDEVIFPNLETLVISHMEHLKSVWDNQLAPNSFCKLKQLKIEFCNKLLNVFPSYVLDKLQNLETLTVSDCPALEVVFEMKGLKADCGRQSRLEMQLGTLTLKHLPLLKHIWSWNPNERFKFQNIFQLKITDCKGLSHVFPLSVAKELLHLQELYIEKCGIEIIVAQDETADTVPVLNFPELTSLSFRDLTQLRRFYLGLHTLDCLFLKDVDVLHCDKLELFTLRSLNCQDNVLVDTLPLLSIEKVVSNTRELILNSKDVTMLCNGQHNNETIYTVKALRLRCFHNESDKFPSGFLQRFINLKNLKITCSSFTKIFSGCASSGHSETIMKLRSLVLVNLHNLKFICEEKFEVQTVLQNIENLFVYRCPRLNNIVPSSVLFENLQQLEVGNCAGLENIVKSSTAISLQKLRKLIIEGCEKIGEIVASDDENDDSELSFMKLEYLRLSNLPRLRSFCKGRHGLKFPLLQKLFVVDCPMMETFSHGVLNAPKLRALNVKEQDDWHWNGDLNTAIRKYVAKMNSNDD</sequence>
<dbReference type="SUPFAM" id="SSF52047">
    <property type="entry name" value="RNI-like"/>
    <property type="match status" value="1"/>
</dbReference>
<evidence type="ECO:0000313" key="9">
    <source>
        <dbReference type="EMBL" id="KEH38455.1"/>
    </source>
</evidence>
<dbReference type="GO" id="GO:0043531">
    <property type="term" value="F:ADP binding"/>
    <property type="evidence" value="ECO:0007669"/>
    <property type="project" value="InterPro"/>
</dbReference>
<evidence type="ECO:0000256" key="4">
    <source>
        <dbReference type="ARBA" id="ARBA00022821"/>
    </source>
</evidence>
<dbReference type="SUPFAM" id="SSF52058">
    <property type="entry name" value="L domain-like"/>
    <property type="match status" value="2"/>
</dbReference>
<dbReference type="PANTHER" id="PTHR33463:SF203">
    <property type="entry name" value="AAA+ ATPASE DOMAIN-CONTAINING PROTEIN"/>
    <property type="match status" value="1"/>
</dbReference>
<reference evidence="11" key="3">
    <citation type="submission" date="2015-04" db="UniProtKB">
        <authorList>
            <consortium name="EnsemblPlants"/>
        </authorList>
    </citation>
    <scope>IDENTIFICATION</scope>
    <source>
        <strain evidence="11">cv. Jemalong A17</strain>
    </source>
</reference>
<reference evidence="9 12" key="1">
    <citation type="journal article" date="2011" name="Nature">
        <title>The Medicago genome provides insight into the evolution of rhizobial symbioses.</title>
        <authorList>
            <person name="Young N.D."/>
            <person name="Debelle F."/>
            <person name="Oldroyd G.E."/>
            <person name="Geurts R."/>
            <person name="Cannon S.B."/>
            <person name="Udvardi M.K."/>
            <person name="Benedito V.A."/>
            <person name="Mayer K.F."/>
            <person name="Gouzy J."/>
            <person name="Schoof H."/>
            <person name="Van de Peer Y."/>
            <person name="Proost S."/>
            <person name="Cook D.R."/>
            <person name="Meyers B.C."/>
            <person name="Spannagl M."/>
            <person name="Cheung F."/>
            <person name="De Mita S."/>
            <person name="Krishnakumar V."/>
            <person name="Gundlach H."/>
            <person name="Zhou S."/>
            <person name="Mudge J."/>
            <person name="Bharti A.K."/>
            <person name="Murray J.D."/>
            <person name="Naoumkina M.A."/>
            <person name="Rosen B."/>
            <person name="Silverstein K.A."/>
            <person name="Tang H."/>
            <person name="Rombauts S."/>
            <person name="Zhao P.X."/>
            <person name="Zhou P."/>
            <person name="Barbe V."/>
            <person name="Bardou P."/>
            <person name="Bechner M."/>
            <person name="Bellec A."/>
            <person name="Berger A."/>
            <person name="Berges H."/>
            <person name="Bidwell S."/>
            <person name="Bisseling T."/>
            <person name="Choisne N."/>
            <person name="Couloux A."/>
            <person name="Denny R."/>
            <person name="Deshpande S."/>
            <person name="Dai X."/>
            <person name="Doyle J.J."/>
            <person name="Dudez A.M."/>
            <person name="Farmer A.D."/>
            <person name="Fouteau S."/>
            <person name="Franken C."/>
            <person name="Gibelin C."/>
            <person name="Gish J."/>
            <person name="Goldstein S."/>
            <person name="Gonzalez A.J."/>
            <person name="Green P.J."/>
            <person name="Hallab A."/>
            <person name="Hartog M."/>
            <person name="Hua A."/>
            <person name="Humphray S.J."/>
            <person name="Jeong D.H."/>
            <person name="Jing Y."/>
            <person name="Jocker A."/>
            <person name="Kenton S.M."/>
            <person name="Kim D.J."/>
            <person name="Klee K."/>
            <person name="Lai H."/>
            <person name="Lang C."/>
            <person name="Lin S."/>
            <person name="Macmil S.L."/>
            <person name="Magdelenat G."/>
            <person name="Matthews L."/>
            <person name="McCorrison J."/>
            <person name="Monaghan E.L."/>
            <person name="Mun J.H."/>
            <person name="Najar F.Z."/>
            <person name="Nicholson C."/>
            <person name="Noirot C."/>
            <person name="O'Bleness M."/>
            <person name="Paule C.R."/>
            <person name="Poulain J."/>
            <person name="Prion F."/>
            <person name="Qin B."/>
            <person name="Qu C."/>
            <person name="Retzel E.F."/>
            <person name="Riddle C."/>
            <person name="Sallet E."/>
            <person name="Samain S."/>
            <person name="Samson N."/>
            <person name="Sanders I."/>
            <person name="Saurat O."/>
            <person name="Scarpelli C."/>
            <person name="Schiex T."/>
            <person name="Segurens B."/>
            <person name="Severin A.J."/>
            <person name="Sherrier D.J."/>
            <person name="Shi R."/>
            <person name="Sims S."/>
            <person name="Singer S.R."/>
            <person name="Sinharoy S."/>
            <person name="Sterck L."/>
            <person name="Viollet A."/>
            <person name="Wang B.B."/>
            <person name="Wang K."/>
            <person name="Wang M."/>
            <person name="Wang X."/>
            <person name="Warfsmann J."/>
            <person name="Weissenbach J."/>
            <person name="White D.D."/>
            <person name="White J.D."/>
            <person name="Wiley G.B."/>
            <person name="Wincker P."/>
            <person name="Xing Y."/>
            <person name="Yang L."/>
            <person name="Yao Z."/>
            <person name="Ying F."/>
            <person name="Zhai J."/>
            <person name="Zhou L."/>
            <person name="Zuber A."/>
            <person name="Denarie J."/>
            <person name="Dixon R.A."/>
            <person name="May G.D."/>
            <person name="Schwartz D.C."/>
            <person name="Rogers J."/>
            <person name="Quetier F."/>
            <person name="Town C.D."/>
            <person name="Roe B.A."/>
        </authorList>
    </citation>
    <scope>NUCLEOTIDE SEQUENCE [LARGE SCALE GENOMIC DNA]</scope>
    <source>
        <strain evidence="9">A17</strain>
        <strain evidence="11 12">cv. Jemalong A17</strain>
    </source>
</reference>